<dbReference type="Gene3D" id="3.30.200.20">
    <property type="entry name" value="Phosphorylase Kinase, domain 1"/>
    <property type="match status" value="1"/>
</dbReference>
<evidence type="ECO:0000259" key="13">
    <source>
        <dbReference type="PROSITE" id="PS50011"/>
    </source>
</evidence>
<keyword evidence="9" id="KW-0067">ATP-binding</keyword>
<keyword evidence="3" id="KW-0723">Serine/threonine-protein kinase</keyword>
<evidence type="ECO:0000256" key="5">
    <source>
        <dbReference type="ARBA" id="ARBA00022606"/>
    </source>
</evidence>
<dbReference type="EC" id="2.7.11.1" evidence="2"/>
<protein>
    <recommendedName>
        <fullName evidence="2">non-specific serine/threonine protein kinase</fullName>
        <ecNumber evidence="2">2.7.11.1</ecNumber>
    </recommendedName>
</protein>
<feature type="domain" description="PAS" evidence="14">
    <location>
        <begin position="74"/>
        <end position="147"/>
    </location>
</feature>
<dbReference type="FunFam" id="1.10.510.10:FF:000294">
    <property type="entry name" value="Serine/threonine-protein kinase OXI1"/>
    <property type="match status" value="1"/>
</dbReference>
<comment type="catalytic activity">
    <reaction evidence="11">
        <text>L-seryl-[protein] + ATP = O-phospho-L-seryl-[protein] + ADP + H(+)</text>
        <dbReference type="Rhea" id="RHEA:17989"/>
        <dbReference type="Rhea" id="RHEA-COMP:9863"/>
        <dbReference type="Rhea" id="RHEA-COMP:11604"/>
        <dbReference type="ChEBI" id="CHEBI:15378"/>
        <dbReference type="ChEBI" id="CHEBI:29999"/>
        <dbReference type="ChEBI" id="CHEBI:30616"/>
        <dbReference type="ChEBI" id="CHEBI:83421"/>
        <dbReference type="ChEBI" id="CHEBI:456216"/>
        <dbReference type="EC" id="2.7.11.1"/>
    </reaction>
</comment>
<dbReference type="InterPro" id="IPR001610">
    <property type="entry name" value="PAC"/>
</dbReference>
<keyword evidence="8" id="KW-0418">Kinase</keyword>
<dbReference type="Gene3D" id="3.30.450.20">
    <property type="entry name" value="PAS domain"/>
    <property type="match status" value="2"/>
</dbReference>
<dbReference type="CDD" id="cd00130">
    <property type="entry name" value="PAS"/>
    <property type="match status" value="2"/>
</dbReference>
<dbReference type="SUPFAM" id="SSF56112">
    <property type="entry name" value="Protein kinase-like (PK-like)"/>
    <property type="match status" value="1"/>
</dbReference>
<keyword evidence="4" id="KW-0157">Chromophore</keyword>
<keyword evidence="5" id="KW-0716">Sensory transduction</keyword>
<dbReference type="SMART" id="SM00091">
    <property type="entry name" value="PAS"/>
    <property type="match status" value="2"/>
</dbReference>
<evidence type="ECO:0000256" key="4">
    <source>
        <dbReference type="ARBA" id="ARBA00022543"/>
    </source>
</evidence>
<sequence>MSPRGAGGVGAPPPGVESSPGADKVSSLKKMASEAAAGATLGVPGHKLEGNLESSSSADTSRRTHSSDQNSAFTEESVMRDVMTLPHAFVIADNTQPDCPITSASDGFYEMTGYGPEDVIGKNCRFLQGPDTNTEEVRKLRDAVKAGKSHVCRLRNYRKDGTPFWNMLSISPIYKDPCRNNEGVKPIKFIGVQLQLNEGEVDPATGADIASTLNHSLMVDNLNRKIDEAALTSKAIAASVGADEDSRRQAIDMSSTLERINYSFVVSDPSLPDCPIVFCSDSFLKLTGYSRVEILGKNCRFLQGKDTDQAEVDKIRKATKERKDVRVCLANYRKNGEKFWNIIYIAPIVQKRGKDPKNDQVLFIGVQMDATGRISGDGDAKRKESSEERKAERELKLYGARIKQAVTKTSYGKEEVTGGIIPMRPHFSGEANMFSPKTSKKDLNATMLGKMQYACQDAVRNRARLYKALNTASNGELNLRILRPVRRLGSGDVGTVWLAELKSELAADSPRKRQLYAVKSVNIAEMTRRNKLERLRTEEMILKKVDHPFLLRLFGTIRTKRYLHFVAEHCAGGGLFAIGKTLPGRQFRESQVRFIAAEVTLALQYIHAIGIIYRDIKPENILVGNDGHIRLADFDLSHIVGESGTRTEESHTKSMNGSPSFGSTTSLSDLAFEGPTALRKYNAAVSAAREPNALDWAKFNGLVVSPPGEACGCLGSDAASSDSSDSPGGARGDTESAFWSGKIVPAPMMYRLEPTGRTNSFVGTEEYLAPEVILGKSHGAGVDWWGLGILIYELLYGVTPFVGRVRDMTFHNILNKPLKFPSLRSNSMGSGHHSGGRNRAASIEAMQLIMKLLVHDEAKRLGAKGAEEVKNEPFFRSMKFSLMRCVESPLIDYVKRTNVNTSSNVLKEIGQVAHDFDEF</sequence>
<dbReference type="GO" id="GO:0005524">
    <property type="term" value="F:ATP binding"/>
    <property type="evidence" value="ECO:0007669"/>
    <property type="project" value="UniProtKB-KW"/>
</dbReference>
<dbReference type="InterPro" id="IPR011009">
    <property type="entry name" value="Kinase-like_dom_sf"/>
</dbReference>
<feature type="domain" description="Protein kinase" evidence="13">
    <location>
        <begin position="482"/>
        <end position="875"/>
    </location>
</feature>
<dbReference type="GO" id="GO:0009637">
    <property type="term" value="P:response to blue light"/>
    <property type="evidence" value="ECO:0007669"/>
    <property type="project" value="UniProtKB-ARBA"/>
</dbReference>
<evidence type="ECO:0000256" key="6">
    <source>
        <dbReference type="ARBA" id="ARBA00022679"/>
    </source>
</evidence>
<dbReference type="GO" id="GO:0004674">
    <property type="term" value="F:protein serine/threonine kinase activity"/>
    <property type="evidence" value="ECO:0007669"/>
    <property type="project" value="UniProtKB-KW"/>
</dbReference>
<organism evidence="15">
    <name type="scientific">Pycnococcus provasolii</name>
    <dbReference type="NCBI Taxonomy" id="41880"/>
    <lineage>
        <taxon>Eukaryota</taxon>
        <taxon>Viridiplantae</taxon>
        <taxon>Chlorophyta</taxon>
        <taxon>Pseudoscourfieldiophyceae</taxon>
        <taxon>Pseudoscourfieldiales</taxon>
        <taxon>Pycnococcaceae</taxon>
        <taxon>Pycnococcus</taxon>
    </lineage>
</organism>
<dbReference type="GO" id="GO:0009881">
    <property type="term" value="F:photoreceptor activity"/>
    <property type="evidence" value="ECO:0007669"/>
    <property type="project" value="UniProtKB-KW"/>
</dbReference>
<reference evidence="16" key="1">
    <citation type="journal article" date="2015" name="Front. Plant Sci.">
        <title>The origin and evolution of phototropins.</title>
        <authorList>
            <person name="Li F.W."/>
            <person name="Rothfels C.J."/>
            <person name="Melkonian M."/>
            <person name="Villarreal J.C."/>
            <person name="Stevenson D.W."/>
            <person name="Graham S.W."/>
            <person name="Wong G.K."/>
            <person name="Mathews S."/>
            <person name="Pryer K.M."/>
        </authorList>
    </citation>
    <scope>NUCLEOTIDE SEQUENCE</scope>
</reference>
<evidence type="ECO:0000256" key="9">
    <source>
        <dbReference type="ARBA" id="ARBA00022840"/>
    </source>
</evidence>
<evidence type="ECO:0000256" key="11">
    <source>
        <dbReference type="ARBA" id="ARBA00048679"/>
    </source>
</evidence>
<gene>
    <name evidence="16" type="primary">PHOT</name>
</gene>
<comment type="similarity">
    <text evidence="1">Belongs to the protein kinase superfamily. AGC Ser/Thr protein kinase family.</text>
</comment>
<dbReference type="PROSITE" id="PS50112">
    <property type="entry name" value="PAS"/>
    <property type="match status" value="2"/>
</dbReference>
<dbReference type="InterPro" id="IPR008271">
    <property type="entry name" value="Ser/Thr_kinase_AS"/>
</dbReference>
<dbReference type="InterPro" id="IPR000014">
    <property type="entry name" value="PAS"/>
</dbReference>
<keyword evidence="4" id="KW-0675">Receptor</keyword>
<dbReference type="EMBL" id="KT321730">
    <property type="protein sequence ID" value="ANC96855.1"/>
    <property type="molecule type" value="mRNA"/>
</dbReference>
<dbReference type="PROSITE" id="PS50011">
    <property type="entry name" value="PROTEIN_KINASE_DOM"/>
    <property type="match status" value="1"/>
</dbReference>
<dbReference type="SUPFAM" id="SSF55785">
    <property type="entry name" value="PYP-like sensor domain (PAS domain)"/>
    <property type="match status" value="2"/>
</dbReference>
<dbReference type="PROSITE" id="PS00108">
    <property type="entry name" value="PROTEIN_KINASE_ST"/>
    <property type="match status" value="1"/>
</dbReference>
<evidence type="ECO:0000256" key="10">
    <source>
        <dbReference type="ARBA" id="ARBA00047899"/>
    </source>
</evidence>
<dbReference type="Pfam" id="PF13426">
    <property type="entry name" value="PAS_9"/>
    <property type="match status" value="2"/>
</dbReference>
<evidence type="ECO:0000256" key="8">
    <source>
        <dbReference type="ARBA" id="ARBA00022777"/>
    </source>
</evidence>
<keyword evidence="4" id="KW-0600">Photoreceptor protein</keyword>
<dbReference type="AlphaFoldDB" id="A0A126WZK9"/>
<name>A0A126WZK9_9CHLO</name>
<evidence type="ECO:0000313" key="15">
    <source>
        <dbReference type="EMBL" id="AML77925.1"/>
    </source>
</evidence>
<evidence type="ECO:0000256" key="3">
    <source>
        <dbReference type="ARBA" id="ARBA00022527"/>
    </source>
</evidence>
<dbReference type="SMART" id="SM00086">
    <property type="entry name" value="PAC"/>
    <property type="match status" value="2"/>
</dbReference>
<dbReference type="PANTHER" id="PTHR45637">
    <property type="entry name" value="FLIPPASE KINASE 1-RELATED"/>
    <property type="match status" value="1"/>
</dbReference>
<dbReference type="EMBL" id="KU700076">
    <property type="protein sequence ID" value="AML77925.1"/>
    <property type="molecule type" value="mRNA"/>
</dbReference>
<evidence type="ECO:0000256" key="1">
    <source>
        <dbReference type="ARBA" id="ARBA00009903"/>
    </source>
</evidence>
<evidence type="ECO:0000256" key="7">
    <source>
        <dbReference type="ARBA" id="ARBA00022741"/>
    </source>
</evidence>
<feature type="compositionally biased region" description="Gly residues" evidence="12">
    <location>
        <begin position="1"/>
        <end position="10"/>
    </location>
</feature>
<evidence type="ECO:0000259" key="14">
    <source>
        <dbReference type="PROSITE" id="PS50112"/>
    </source>
</evidence>
<dbReference type="InterPro" id="IPR000719">
    <property type="entry name" value="Prot_kinase_dom"/>
</dbReference>
<keyword evidence="6" id="KW-0808">Transferase</keyword>
<evidence type="ECO:0000256" key="2">
    <source>
        <dbReference type="ARBA" id="ARBA00012513"/>
    </source>
</evidence>
<feature type="region of interest" description="Disordered" evidence="12">
    <location>
        <begin position="1"/>
        <end position="76"/>
    </location>
</feature>
<proteinExistence type="evidence at transcript level"/>
<reference evidence="15" key="3">
    <citation type="journal article" date="2016" name="Proc. Natl. Acad. Sci. U.S.A.">
        <title>Functional and topological diversity of LOV domain photoreceptors.</title>
        <authorList>
            <person name="Glantz S.T."/>
            <person name="Carpenter E.J."/>
            <person name="Melkonian M."/>
            <person name="Gardner K.H."/>
            <person name="Boyden E.S."/>
            <person name="Wong G.K."/>
            <person name="Chow B.Y."/>
        </authorList>
    </citation>
    <scope>NUCLEOTIDE SEQUENCE</scope>
    <source>
        <strain evidence="15">MXEZ_2015282</strain>
    </source>
</reference>
<keyword evidence="7" id="KW-0547">Nucleotide-binding</keyword>
<dbReference type="Gene3D" id="1.10.510.10">
    <property type="entry name" value="Transferase(Phosphotransferase) domain 1"/>
    <property type="match status" value="2"/>
</dbReference>
<comment type="catalytic activity">
    <reaction evidence="10">
        <text>L-threonyl-[protein] + ATP = O-phospho-L-threonyl-[protein] + ADP + H(+)</text>
        <dbReference type="Rhea" id="RHEA:46608"/>
        <dbReference type="Rhea" id="RHEA-COMP:11060"/>
        <dbReference type="Rhea" id="RHEA-COMP:11605"/>
        <dbReference type="ChEBI" id="CHEBI:15378"/>
        <dbReference type="ChEBI" id="CHEBI:30013"/>
        <dbReference type="ChEBI" id="CHEBI:30616"/>
        <dbReference type="ChEBI" id="CHEBI:61977"/>
        <dbReference type="ChEBI" id="CHEBI:456216"/>
        <dbReference type="EC" id="2.7.11.1"/>
    </reaction>
</comment>
<dbReference type="SMART" id="SM00220">
    <property type="entry name" value="S_TKc"/>
    <property type="match status" value="1"/>
</dbReference>
<dbReference type="InterPro" id="IPR035965">
    <property type="entry name" value="PAS-like_dom_sf"/>
</dbReference>
<evidence type="ECO:0000313" key="16">
    <source>
        <dbReference type="EMBL" id="ANC96855.1"/>
    </source>
</evidence>
<feature type="domain" description="PAS" evidence="14">
    <location>
        <begin position="249"/>
        <end position="322"/>
    </location>
</feature>
<reference evidence="16" key="2">
    <citation type="submission" date="2015-07" db="EMBL/GenBank/DDBJ databases">
        <authorList>
            <person name="Noorani M."/>
        </authorList>
    </citation>
    <scope>NUCLEOTIDE SEQUENCE</scope>
</reference>
<dbReference type="NCBIfam" id="TIGR00229">
    <property type="entry name" value="sensory_box"/>
    <property type="match status" value="2"/>
</dbReference>
<accession>A0A126WZK9</accession>
<evidence type="ECO:0000256" key="12">
    <source>
        <dbReference type="SAM" id="MobiDB-lite"/>
    </source>
</evidence>
<dbReference type="Pfam" id="PF00069">
    <property type="entry name" value="Pkinase"/>
    <property type="match status" value="2"/>
</dbReference>